<organism evidence="1 2">
    <name type="scientific">Rhodopirellula europaea SH398</name>
    <dbReference type="NCBI Taxonomy" id="1263868"/>
    <lineage>
        <taxon>Bacteria</taxon>
        <taxon>Pseudomonadati</taxon>
        <taxon>Planctomycetota</taxon>
        <taxon>Planctomycetia</taxon>
        <taxon>Pirellulales</taxon>
        <taxon>Pirellulaceae</taxon>
        <taxon>Rhodopirellula</taxon>
    </lineage>
</organism>
<dbReference type="Proteomes" id="UP000011996">
    <property type="component" value="Unassembled WGS sequence"/>
</dbReference>
<proteinExistence type="predicted"/>
<gene>
    <name evidence="1" type="ORF">RESH_01938</name>
</gene>
<dbReference type="EMBL" id="ANOF01000063">
    <property type="protein sequence ID" value="EMI27536.1"/>
    <property type="molecule type" value="Genomic_DNA"/>
</dbReference>
<comment type="caution">
    <text evidence="1">The sequence shown here is derived from an EMBL/GenBank/DDBJ whole genome shotgun (WGS) entry which is preliminary data.</text>
</comment>
<name>M5S7U2_9BACT</name>
<accession>M5S7U2</accession>
<dbReference type="AlphaFoldDB" id="M5S7U2"/>
<evidence type="ECO:0000313" key="2">
    <source>
        <dbReference type="Proteomes" id="UP000011996"/>
    </source>
</evidence>
<dbReference type="PATRIC" id="fig|1263868.3.peg.2098"/>
<reference evidence="1 2" key="1">
    <citation type="journal article" date="2013" name="Mar. Genomics">
        <title>Expression of sulfatases in Rhodopirellula baltica and the diversity of sulfatases in the genus Rhodopirellula.</title>
        <authorList>
            <person name="Wegner C.E."/>
            <person name="Richter-Heitmann T."/>
            <person name="Klindworth A."/>
            <person name="Klockow C."/>
            <person name="Richter M."/>
            <person name="Achstetter T."/>
            <person name="Glockner F.O."/>
            <person name="Harder J."/>
        </authorList>
    </citation>
    <scope>NUCLEOTIDE SEQUENCE [LARGE SCALE GENOMIC DNA]</scope>
    <source>
        <strain evidence="1 2">SH398</strain>
    </source>
</reference>
<protein>
    <submittedName>
        <fullName evidence="1">Uncharacterized protein</fullName>
    </submittedName>
</protein>
<dbReference type="STRING" id="1263868.RESH_01938"/>
<evidence type="ECO:0000313" key="1">
    <source>
        <dbReference type="EMBL" id="EMI27536.1"/>
    </source>
</evidence>
<sequence length="57" mass="6375">MIAGVSERFPRTGQETCVREKCIVIFKEKEFCQAATMIQPSENSTGQCGVPEMFCDI</sequence>